<dbReference type="PANTHER" id="PTHR33646">
    <property type="entry name" value="GB|AAF00631.1"/>
    <property type="match status" value="1"/>
</dbReference>
<organism evidence="4 5">
    <name type="scientific">Rhododendron griersonianum</name>
    <dbReference type="NCBI Taxonomy" id="479676"/>
    <lineage>
        <taxon>Eukaryota</taxon>
        <taxon>Viridiplantae</taxon>
        <taxon>Streptophyta</taxon>
        <taxon>Embryophyta</taxon>
        <taxon>Tracheophyta</taxon>
        <taxon>Spermatophyta</taxon>
        <taxon>Magnoliopsida</taxon>
        <taxon>eudicotyledons</taxon>
        <taxon>Gunneridae</taxon>
        <taxon>Pentapetalae</taxon>
        <taxon>asterids</taxon>
        <taxon>Ericales</taxon>
        <taxon>Ericaceae</taxon>
        <taxon>Ericoideae</taxon>
        <taxon>Rhodoreae</taxon>
        <taxon>Rhododendron</taxon>
    </lineage>
</organism>
<evidence type="ECO:0000259" key="3">
    <source>
        <dbReference type="Pfam" id="PF20705"/>
    </source>
</evidence>
<proteinExistence type="predicted"/>
<evidence type="ECO:0000256" key="2">
    <source>
        <dbReference type="SAM" id="Phobius"/>
    </source>
</evidence>
<comment type="caution">
    <text evidence="4">The sequence shown here is derived from an EMBL/GenBank/DDBJ whole genome shotgun (WGS) entry which is preliminary data.</text>
</comment>
<accession>A0AAV6KTJ9</accession>
<sequence length="290" mass="32320">MDLQEWELLPDDGFLEIHDDGGKQIFSRKYGGDPRTNIFNTNYFICPSQKSPNPPGNLPIVPIQLAKTGAGTEKALDHDEVVIKEVITKVPIDREGAEAPPNDIIGINVKSEREPVSQVFFKKMEENEFVDMKMDSPRSSGRGVVVPQIDAAGIFQFEEEKEIERRESTQSTSSKKTKKTNQDSDSNSPSWDRDKEGGLNIWKWSLTGIGAICSFGVAAATVCIIIYGTHQKNKQQQNQKLRFQIYAEDKRMKEAVHQATKLNEAISSSVRGVPLIRGAQIAFGGYYDGL</sequence>
<feature type="domain" description="DUF6821" evidence="3">
    <location>
        <begin position="113"/>
        <end position="290"/>
    </location>
</feature>
<evidence type="ECO:0000313" key="4">
    <source>
        <dbReference type="EMBL" id="KAG5555461.1"/>
    </source>
</evidence>
<feature type="region of interest" description="Disordered" evidence="1">
    <location>
        <begin position="160"/>
        <end position="193"/>
    </location>
</feature>
<gene>
    <name evidence="4" type="ORF">RHGRI_006196</name>
</gene>
<protein>
    <recommendedName>
        <fullName evidence="3">DUF6821 domain-containing protein</fullName>
    </recommendedName>
</protein>
<reference evidence="4" key="1">
    <citation type="submission" date="2020-08" db="EMBL/GenBank/DDBJ databases">
        <title>Plant Genome Project.</title>
        <authorList>
            <person name="Zhang R.-G."/>
        </authorList>
    </citation>
    <scope>NUCLEOTIDE SEQUENCE</scope>
    <source>
        <strain evidence="4">WSP0</strain>
        <tissue evidence="4">Leaf</tissue>
    </source>
</reference>
<dbReference type="Proteomes" id="UP000823749">
    <property type="component" value="Chromosome 3"/>
</dbReference>
<keyword evidence="2" id="KW-1133">Transmembrane helix</keyword>
<feature type="transmembrane region" description="Helical" evidence="2">
    <location>
        <begin position="204"/>
        <end position="227"/>
    </location>
</feature>
<dbReference type="EMBL" id="JACTNZ010000003">
    <property type="protein sequence ID" value="KAG5555461.1"/>
    <property type="molecule type" value="Genomic_DNA"/>
</dbReference>
<dbReference type="InterPro" id="IPR045883">
    <property type="entry name" value="At4g13530-like"/>
</dbReference>
<dbReference type="AlphaFoldDB" id="A0AAV6KTJ9"/>
<keyword evidence="2" id="KW-0472">Membrane</keyword>
<dbReference type="PANTHER" id="PTHR33646:SF2">
    <property type="entry name" value="F20H23.8 PROTEIN"/>
    <property type="match status" value="1"/>
</dbReference>
<evidence type="ECO:0000256" key="1">
    <source>
        <dbReference type="SAM" id="MobiDB-lite"/>
    </source>
</evidence>
<keyword evidence="5" id="KW-1185">Reference proteome</keyword>
<evidence type="ECO:0000313" key="5">
    <source>
        <dbReference type="Proteomes" id="UP000823749"/>
    </source>
</evidence>
<name>A0AAV6KTJ9_9ERIC</name>
<dbReference type="InterPro" id="IPR049224">
    <property type="entry name" value="DUF6821"/>
</dbReference>
<dbReference type="Pfam" id="PF20705">
    <property type="entry name" value="DUF6821"/>
    <property type="match status" value="1"/>
</dbReference>
<keyword evidence="2" id="KW-0812">Transmembrane</keyword>